<dbReference type="GeneID" id="70182616"/>
<sequence length="174" mass="19032">MPCVQVEVESGSIHHGKSSDMRHSTWKRIAQQTVSCPQGKENLPVCRFAGARHHEQQCTLASMFFFHTQTHTHAALLAPDHSLVDALPLQEHCASTLSHESSRQTGGSSFRFTSCVAALRMVLVGMSRREGVLRSFLVDSIGAATRIQPLNRAIIVHAHLPVCLFLCPPSSLVG</sequence>
<dbReference type="RefSeq" id="XP_046014757.1">
    <property type="nucleotide sequence ID" value="XM_046153070.1"/>
</dbReference>
<proteinExistence type="predicted"/>
<organism evidence="1 2">
    <name type="scientific">Microdochium trichocladiopsis</name>
    <dbReference type="NCBI Taxonomy" id="1682393"/>
    <lineage>
        <taxon>Eukaryota</taxon>
        <taxon>Fungi</taxon>
        <taxon>Dikarya</taxon>
        <taxon>Ascomycota</taxon>
        <taxon>Pezizomycotina</taxon>
        <taxon>Sordariomycetes</taxon>
        <taxon>Xylariomycetidae</taxon>
        <taxon>Xylariales</taxon>
        <taxon>Microdochiaceae</taxon>
        <taxon>Microdochium</taxon>
    </lineage>
</organism>
<dbReference type="AlphaFoldDB" id="A0A9P9BSJ9"/>
<name>A0A9P9BSJ9_9PEZI</name>
<accession>A0A9P9BSJ9</accession>
<comment type="caution">
    <text evidence="1">The sequence shown here is derived from an EMBL/GenBank/DDBJ whole genome shotgun (WGS) entry which is preliminary data.</text>
</comment>
<evidence type="ECO:0000313" key="1">
    <source>
        <dbReference type="EMBL" id="KAH7034664.1"/>
    </source>
</evidence>
<keyword evidence="2" id="KW-1185">Reference proteome</keyword>
<dbReference type="EMBL" id="JAGTJQ010000003">
    <property type="protein sequence ID" value="KAH7034664.1"/>
    <property type="molecule type" value="Genomic_DNA"/>
</dbReference>
<dbReference type="Proteomes" id="UP000756346">
    <property type="component" value="Unassembled WGS sequence"/>
</dbReference>
<gene>
    <name evidence="1" type="ORF">B0I36DRAFT_316722</name>
</gene>
<protein>
    <submittedName>
        <fullName evidence="1">Uncharacterized protein</fullName>
    </submittedName>
</protein>
<evidence type="ECO:0000313" key="2">
    <source>
        <dbReference type="Proteomes" id="UP000756346"/>
    </source>
</evidence>
<reference evidence="1" key="1">
    <citation type="journal article" date="2021" name="Nat. Commun.">
        <title>Genetic determinants of endophytism in the Arabidopsis root mycobiome.</title>
        <authorList>
            <person name="Mesny F."/>
            <person name="Miyauchi S."/>
            <person name="Thiergart T."/>
            <person name="Pickel B."/>
            <person name="Atanasova L."/>
            <person name="Karlsson M."/>
            <person name="Huettel B."/>
            <person name="Barry K.W."/>
            <person name="Haridas S."/>
            <person name="Chen C."/>
            <person name="Bauer D."/>
            <person name="Andreopoulos W."/>
            <person name="Pangilinan J."/>
            <person name="LaButti K."/>
            <person name="Riley R."/>
            <person name="Lipzen A."/>
            <person name="Clum A."/>
            <person name="Drula E."/>
            <person name="Henrissat B."/>
            <person name="Kohler A."/>
            <person name="Grigoriev I.V."/>
            <person name="Martin F.M."/>
            <person name="Hacquard S."/>
        </authorList>
    </citation>
    <scope>NUCLEOTIDE SEQUENCE</scope>
    <source>
        <strain evidence="1">MPI-CAGE-CH-0230</strain>
    </source>
</reference>